<reference evidence="2" key="1">
    <citation type="submission" date="2019-03" db="EMBL/GenBank/DDBJ databases">
        <authorList>
            <person name="Mank J."/>
            <person name="Almeida P."/>
        </authorList>
    </citation>
    <scope>NUCLEOTIDE SEQUENCE</scope>
    <source>
        <strain evidence="2">78183</strain>
    </source>
</reference>
<feature type="region of interest" description="Disordered" evidence="1">
    <location>
        <begin position="122"/>
        <end position="146"/>
    </location>
</feature>
<dbReference type="AlphaFoldDB" id="A0A6N2KIG7"/>
<name>A0A6N2KIG7_SALVM</name>
<feature type="region of interest" description="Disordered" evidence="1">
    <location>
        <begin position="1"/>
        <end position="28"/>
    </location>
</feature>
<feature type="compositionally biased region" description="Polar residues" evidence="1">
    <location>
        <begin position="1"/>
        <end position="12"/>
    </location>
</feature>
<dbReference type="EMBL" id="CAADRP010000446">
    <property type="protein sequence ID" value="VFU28250.1"/>
    <property type="molecule type" value="Genomic_DNA"/>
</dbReference>
<feature type="compositionally biased region" description="Polar residues" evidence="1">
    <location>
        <begin position="126"/>
        <end position="146"/>
    </location>
</feature>
<accession>A0A6N2KIG7</accession>
<gene>
    <name evidence="2" type="ORF">SVIM_LOCUS92879</name>
</gene>
<feature type="compositionally biased region" description="Low complexity" evidence="1">
    <location>
        <begin position="13"/>
        <end position="28"/>
    </location>
</feature>
<evidence type="ECO:0000313" key="2">
    <source>
        <dbReference type="EMBL" id="VFU28250.1"/>
    </source>
</evidence>
<proteinExistence type="predicted"/>
<protein>
    <submittedName>
        <fullName evidence="2">Uncharacterized protein</fullName>
    </submittedName>
</protein>
<sequence length="146" mass="16230">MALPFPQTSPTRAASSGASGKPKAAPPSIDQQLTTIAFISADQVPSLKEKDGREKLQQETHSSTSNLVWSNTKLFMQTVVYSTIIYKDKLQDDVSALRSCATWRSGKEWRVCRLDYYPTVGKSDPPNHSTVEQNRKSYQLQHLTAG</sequence>
<organism evidence="2">
    <name type="scientific">Salix viminalis</name>
    <name type="common">Common osier</name>
    <name type="synonym">Basket willow</name>
    <dbReference type="NCBI Taxonomy" id="40686"/>
    <lineage>
        <taxon>Eukaryota</taxon>
        <taxon>Viridiplantae</taxon>
        <taxon>Streptophyta</taxon>
        <taxon>Embryophyta</taxon>
        <taxon>Tracheophyta</taxon>
        <taxon>Spermatophyta</taxon>
        <taxon>Magnoliopsida</taxon>
        <taxon>eudicotyledons</taxon>
        <taxon>Gunneridae</taxon>
        <taxon>Pentapetalae</taxon>
        <taxon>rosids</taxon>
        <taxon>fabids</taxon>
        <taxon>Malpighiales</taxon>
        <taxon>Salicaceae</taxon>
        <taxon>Saliceae</taxon>
        <taxon>Salix</taxon>
    </lineage>
</organism>
<evidence type="ECO:0000256" key="1">
    <source>
        <dbReference type="SAM" id="MobiDB-lite"/>
    </source>
</evidence>